<dbReference type="InterPro" id="IPR017853">
    <property type="entry name" value="GH"/>
</dbReference>
<dbReference type="AlphaFoldDB" id="A0A8H3UFC9"/>
<reference evidence="5 6" key="1">
    <citation type="submission" date="2018-12" db="EMBL/GenBank/DDBJ databases">
        <title>Venturia inaequalis Genome Resource.</title>
        <authorList>
            <person name="Lichtner F.J."/>
        </authorList>
    </citation>
    <scope>NUCLEOTIDE SEQUENCE [LARGE SCALE GENOMIC DNA]</scope>
    <source>
        <strain evidence="5 6">120213</strain>
    </source>
</reference>
<evidence type="ECO:0000259" key="4">
    <source>
        <dbReference type="Pfam" id="PF03537"/>
    </source>
</evidence>
<proteinExistence type="predicted"/>
<dbReference type="InterPro" id="IPR013785">
    <property type="entry name" value="Aldolase_TIM"/>
</dbReference>
<dbReference type="PANTHER" id="PTHR35273:SF2">
    <property type="entry name" value="ALPHA-GALACTOSIDASE"/>
    <property type="match status" value="1"/>
</dbReference>
<dbReference type="Gene3D" id="3.20.20.70">
    <property type="entry name" value="Aldolase class I"/>
    <property type="match status" value="1"/>
</dbReference>
<feature type="compositionally biased region" description="Basic residues" evidence="3">
    <location>
        <begin position="78"/>
        <end position="90"/>
    </location>
</feature>
<organism evidence="5 6">
    <name type="scientific">Venturia inaequalis</name>
    <name type="common">Apple scab fungus</name>
    <dbReference type="NCBI Taxonomy" id="5025"/>
    <lineage>
        <taxon>Eukaryota</taxon>
        <taxon>Fungi</taxon>
        <taxon>Dikarya</taxon>
        <taxon>Ascomycota</taxon>
        <taxon>Pezizomycotina</taxon>
        <taxon>Dothideomycetes</taxon>
        <taxon>Pleosporomycetidae</taxon>
        <taxon>Venturiales</taxon>
        <taxon>Venturiaceae</taxon>
        <taxon>Venturia</taxon>
    </lineage>
</organism>
<dbReference type="GO" id="GO:0004557">
    <property type="term" value="F:alpha-galactosidase activity"/>
    <property type="evidence" value="ECO:0007669"/>
    <property type="project" value="UniProtKB-EC"/>
</dbReference>
<feature type="domain" description="Glycoside-hydrolase family GH114 TIM-barrel" evidence="4">
    <location>
        <begin position="180"/>
        <end position="408"/>
    </location>
</feature>
<evidence type="ECO:0000256" key="2">
    <source>
        <dbReference type="ARBA" id="ARBA00012755"/>
    </source>
</evidence>
<sequence length="429" mass="45404">MSSAIYQPLADEKSEFFGRRSPAPSSSWWARSSTAAKLVVVGSAIACLILVTGAGVNMCLNHDSHEGVEAPLSHHLVARGHRHHRHHHHSTATTSSDDADSTSDDSDSGDDGDDSGDSAAATTPAPVAPVSTISAITSSRTSSKTSALVSITTKQAAITTKSSNTASSTPAVWQPPVKASWQIILNHVLDLNAQSTSVVPDVQIFDIDLFDNPKETFDALKRLGKKSICYFSAGSYEPYRSDSGDFEDSDKGLELNGWPGEFWLNLNSANVRSIMAKRIELAASKGCDAIDPDNIDAYGNVNGLGLTKADSIDFIKFLSATAASHGMSTGLKNGGDIAQSVLNDVQFAVNEQCVQFNECSVFDCMINAGKPVFHIEYPDQGSLTRQVLCAAGSLGSSFSTVLKKLSLDGYVQVCSNGLIGAIARTAVIN</sequence>
<evidence type="ECO:0000256" key="1">
    <source>
        <dbReference type="ARBA" id="ARBA00001255"/>
    </source>
</evidence>
<feature type="region of interest" description="Disordered" evidence="3">
    <location>
        <begin position="78"/>
        <end position="126"/>
    </location>
</feature>
<evidence type="ECO:0000256" key="3">
    <source>
        <dbReference type="SAM" id="MobiDB-lite"/>
    </source>
</evidence>
<dbReference type="InterPro" id="IPR004352">
    <property type="entry name" value="GH114_TIM-barrel"/>
</dbReference>
<dbReference type="Pfam" id="PF03537">
    <property type="entry name" value="Glyco_hydro_114"/>
    <property type="match status" value="1"/>
</dbReference>
<feature type="compositionally biased region" description="Low complexity" evidence="3">
    <location>
        <begin position="117"/>
        <end position="126"/>
    </location>
</feature>
<evidence type="ECO:0000313" key="5">
    <source>
        <dbReference type="EMBL" id="KAE9969602.1"/>
    </source>
</evidence>
<comment type="catalytic activity">
    <reaction evidence="1">
        <text>Hydrolysis of terminal, non-reducing alpha-D-galactose residues in alpha-D-galactosides, including galactose oligosaccharides, galactomannans and galactolipids.</text>
        <dbReference type="EC" id="3.2.1.22"/>
    </reaction>
</comment>
<gene>
    <name evidence="5" type="ORF">EG328_006783</name>
</gene>
<comment type="caution">
    <text evidence="5">The sequence shown here is derived from an EMBL/GenBank/DDBJ whole genome shotgun (WGS) entry which is preliminary data.</text>
</comment>
<name>A0A8H3UFC9_VENIN</name>
<evidence type="ECO:0000313" key="6">
    <source>
        <dbReference type="Proteomes" id="UP000447873"/>
    </source>
</evidence>
<dbReference type="SUPFAM" id="SSF51445">
    <property type="entry name" value="(Trans)glycosidases"/>
    <property type="match status" value="1"/>
</dbReference>
<dbReference type="EMBL" id="WNWS01000361">
    <property type="protein sequence ID" value="KAE9969602.1"/>
    <property type="molecule type" value="Genomic_DNA"/>
</dbReference>
<dbReference type="EC" id="3.2.1.22" evidence="2"/>
<feature type="compositionally biased region" description="Acidic residues" evidence="3">
    <location>
        <begin position="97"/>
        <end position="116"/>
    </location>
</feature>
<protein>
    <recommendedName>
        <fullName evidence="2">alpha-galactosidase</fullName>
        <ecNumber evidence="2">3.2.1.22</ecNumber>
    </recommendedName>
</protein>
<dbReference type="Proteomes" id="UP000447873">
    <property type="component" value="Unassembled WGS sequence"/>
</dbReference>
<accession>A0A8H3UFC9</accession>
<dbReference type="PANTHER" id="PTHR35273">
    <property type="entry name" value="ALPHA-1,4 POLYGALACTOSAMINIDASE, PUTATIVE (AFU_ORTHOLOGUE AFUA_3G07890)-RELATED"/>
    <property type="match status" value="1"/>
</dbReference>